<feature type="compositionally biased region" description="Polar residues" evidence="1">
    <location>
        <begin position="69"/>
        <end position="83"/>
    </location>
</feature>
<accession>A0A8T0HWM2</accession>
<evidence type="ECO:0000256" key="1">
    <source>
        <dbReference type="SAM" id="MobiDB-lite"/>
    </source>
</evidence>
<feature type="region of interest" description="Disordered" evidence="1">
    <location>
        <begin position="64"/>
        <end position="97"/>
    </location>
</feature>
<organism evidence="2 3">
    <name type="scientific">Ceratodon purpureus</name>
    <name type="common">Fire moss</name>
    <name type="synonym">Dicranum purpureum</name>
    <dbReference type="NCBI Taxonomy" id="3225"/>
    <lineage>
        <taxon>Eukaryota</taxon>
        <taxon>Viridiplantae</taxon>
        <taxon>Streptophyta</taxon>
        <taxon>Embryophyta</taxon>
        <taxon>Bryophyta</taxon>
        <taxon>Bryophytina</taxon>
        <taxon>Bryopsida</taxon>
        <taxon>Dicranidae</taxon>
        <taxon>Pseudoditrichales</taxon>
        <taxon>Ditrichaceae</taxon>
        <taxon>Ceratodon</taxon>
    </lineage>
</organism>
<feature type="region of interest" description="Disordered" evidence="1">
    <location>
        <begin position="1"/>
        <end position="25"/>
    </location>
</feature>
<name>A0A8T0HWM2_CERPU</name>
<dbReference type="AlphaFoldDB" id="A0A8T0HWM2"/>
<proteinExistence type="predicted"/>
<feature type="region of interest" description="Disordered" evidence="1">
    <location>
        <begin position="148"/>
        <end position="167"/>
    </location>
</feature>
<comment type="caution">
    <text evidence="2">The sequence shown here is derived from an EMBL/GenBank/DDBJ whole genome shotgun (WGS) entry which is preliminary data.</text>
</comment>
<keyword evidence="3" id="KW-1185">Reference proteome</keyword>
<protein>
    <submittedName>
        <fullName evidence="2">Uncharacterized protein</fullName>
    </submittedName>
</protein>
<sequence length="167" mass="18709">MATSRICLPGEHNVDDSPPSLCSSQGSCSPSFPEFHYPPKGIFESEAFDMAFPARMSQAPVVDGRVEDPQSNSLNVRSSQMPSPRNPYFHQRGSSSFAQDRAYSRATLRAYPDELEAVPACVPYVEPQHPPLLPLRQIYGPRTISLRRHHSRMGDHRPPRTHGTRVQ</sequence>
<gene>
    <name evidence="2" type="ORF">KC19_VG315900</name>
</gene>
<dbReference type="EMBL" id="CM026426">
    <property type="protein sequence ID" value="KAG0575075.1"/>
    <property type="molecule type" value="Genomic_DNA"/>
</dbReference>
<dbReference type="Proteomes" id="UP000822688">
    <property type="component" value="Chromosome V"/>
</dbReference>
<evidence type="ECO:0000313" key="3">
    <source>
        <dbReference type="Proteomes" id="UP000822688"/>
    </source>
</evidence>
<reference evidence="2" key="1">
    <citation type="submission" date="2020-06" db="EMBL/GenBank/DDBJ databases">
        <title>WGS assembly of Ceratodon purpureus strain R40.</title>
        <authorList>
            <person name="Carey S.B."/>
            <person name="Jenkins J."/>
            <person name="Shu S."/>
            <person name="Lovell J.T."/>
            <person name="Sreedasyam A."/>
            <person name="Maumus F."/>
            <person name="Tiley G.P."/>
            <person name="Fernandez-Pozo N."/>
            <person name="Barry K."/>
            <person name="Chen C."/>
            <person name="Wang M."/>
            <person name="Lipzen A."/>
            <person name="Daum C."/>
            <person name="Saski C.A."/>
            <person name="Payton A.C."/>
            <person name="Mcbreen J.C."/>
            <person name="Conrad R.E."/>
            <person name="Kollar L.M."/>
            <person name="Olsson S."/>
            <person name="Huttunen S."/>
            <person name="Landis J.B."/>
            <person name="Wickett N.J."/>
            <person name="Johnson M.G."/>
            <person name="Rensing S.A."/>
            <person name="Grimwood J."/>
            <person name="Schmutz J."/>
            <person name="Mcdaniel S.F."/>
        </authorList>
    </citation>
    <scope>NUCLEOTIDE SEQUENCE</scope>
    <source>
        <strain evidence="2">R40</strain>
    </source>
</reference>
<evidence type="ECO:0000313" key="2">
    <source>
        <dbReference type="EMBL" id="KAG0575075.1"/>
    </source>
</evidence>